<comment type="miscellaneous">
    <text evidence="16">The active site is a redox-active disulfide bond.</text>
</comment>
<evidence type="ECO:0000259" key="17">
    <source>
        <dbReference type="Pfam" id="PF02852"/>
    </source>
</evidence>
<dbReference type="GO" id="GO:0004148">
    <property type="term" value="F:dihydrolipoyl dehydrogenase (NADH) activity"/>
    <property type="evidence" value="ECO:0007669"/>
    <property type="project" value="UniProtKB-EC"/>
</dbReference>
<protein>
    <recommendedName>
        <fullName evidence="4 16">Dihydrolipoyl dehydrogenase</fullName>
        <ecNumber evidence="3 16">1.8.1.4</ecNumber>
    </recommendedName>
</protein>
<evidence type="ECO:0000256" key="14">
    <source>
        <dbReference type="PIRSR" id="PIRSR000350-3"/>
    </source>
</evidence>
<dbReference type="InterPro" id="IPR006258">
    <property type="entry name" value="Lipoamide_DH"/>
</dbReference>
<dbReference type="NCBIfam" id="TIGR01350">
    <property type="entry name" value="lipoamide_DH"/>
    <property type="match status" value="1"/>
</dbReference>
<dbReference type="OrthoDB" id="4797035at2"/>
<feature type="binding site" evidence="14">
    <location>
        <position position="52"/>
    </location>
    <ligand>
        <name>FAD</name>
        <dbReference type="ChEBI" id="CHEBI:57692"/>
    </ligand>
</feature>
<dbReference type="FunFam" id="3.30.390.30:FF:000001">
    <property type="entry name" value="Dihydrolipoyl dehydrogenase"/>
    <property type="match status" value="1"/>
</dbReference>
<keyword evidence="10" id="KW-1015">Disulfide bond</keyword>
<dbReference type="Pfam" id="PF02852">
    <property type="entry name" value="Pyr_redox_dim"/>
    <property type="match status" value="1"/>
</dbReference>
<dbReference type="Proteomes" id="UP000326546">
    <property type="component" value="Chromosome"/>
</dbReference>
<evidence type="ECO:0000256" key="2">
    <source>
        <dbReference type="ARBA" id="ARBA00007532"/>
    </source>
</evidence>
<dbReference type="KEGG" id="serw:FY030_05385"/>
<keyword evidence="20" id="KW-1185">Reference proteome</keyword>
<dbReference type="InterPro" id="IPR023753">
    <property type="entry name" value="FAD/NAD-binding_dom"/>
</dbReference>
<feature type="disulfide bond" description="Redox-active" evidence="15">
    <location>
        <begin position="43"/>
        <end position="48"/>
    </location>
</feature>
<evidence type="ECO:0000313" key="19">
    <source>
        <dbReference type="EMBL" id="QFG68224.1"/>
    </source>
</evidence>
<sequence>MPTTHYDIVILGGGSGGYACALRAAQLGQRVALVEKDKLGGTCLHRGCIPTKALLHSAEVADSARDSARFGVQTTLEGIDLAAVHTYKDGVVGRLYKGLQGLVKAAENITYVEGEGQLAGPTTVVVGEDELVGEHVVLATGSYARTLGIEIGDAVMTSDEALTLEQVPGRAIILGGGVIGVEFASVLRSFGSAVTIVEAMDRLVPAEDPGVSKALERAFRKRKITSRTGARMESVSQQDGVVTLSLEGGESLEADLLLVAVGRGPRTEGLGYEEAGVILERGFVQVDERLRTGVGNVRAVGDIVAGVQLAHRGFAHGIFVAEDIAGLEPEPVRDHLIPKVTYSDPEIASVGLSEEQAREQYGEGVASYEYNLGGNGKSQILGTAGFVKLIRSAEDGPVVGIHMVGARMGEQVGEAQLIVGWEALPEEVASFIHAHPTQNEALGEAHLALAGKPLHAHA</sequence>
<feature type="domain" description="Pyridine nucleotide-disulphide oxidoreductase dimerisation" evidence="17">
    <location>
        <begin position="337"/>
        <end position="445"/>
    </location>
</feature>
<evidence type="ECO:0000256" key="16">
    <source>
        <dbReference type="RuleBase" id="RU003692"/>
    </source>
</evidence>
<dbReference type="PANTHER" id="PTHR22912">
    <property type="entry name" value="DISULFIDE OXIDOREDUCTASE"/>
    <property type="match status" value="1"/>
</dbReference>
<accession>A0A5J6V4K0</accession>
<evidence type="ECO:0000256" key="8">
    <source>
        <dbReference type="ARBA" id="ARBA00023002"/>
    </source>
</evidence>
<feature type="binding site" evidence="14">
    <location>
        <position position="198"/>
    </location>
    <ligand>
        <name>NAD(+)</name>
        <dbReference type="ChEBI" id="CHEBI:57540"/>
    </ligand>
</feature>
<keyword evidence="6 16" id="KW-0285">Flavoprotein</keyword>
<keyword evidence="14" id="KW-0547">Nucleotide-binding</keyword>
<feature type="binding site" evidence="14">
    <location>
        <position position="262"/>
    </location>
    <ligand>
        <name>NAD(+)</name>
        <dbReference type="ChEBI" id="CHEBI:57540"/>
    </ligand>
</feature>
<comment type="cofactor">
    <cofactor evidence="14 16">
        <name>FAD</name>
        <dbReference type="ChEBI" id="CHEBI:57692"/>
    </cofactor>
    <text evidence="14 16">Binds 1 FAD per subunit.</text>
</comment>
<evidence type="ECO:0000256" key="7">
    <source>
        <dbReference type="ARBA" id="ARBA00022827"/>
    </source>
</evidence>
<evidence type="ECO:0000256" key="13">
    <source>
        <dbReference type="PIRSR" id="PIRSR000350-2"/>
    </source>
</evidence>
<dbReference type="GO" id="GO:0005737">
    <property type="term" value="C:cytoplasm"/>
    <property type="evidence" value="ECO:0007669"/>
    <property type="project" value="UniProtKB-SubCell"/>
</dbReference>
<keyword evidence="9 14" id="KW-0520">NAD</keyword>
<keyword evidence="11 16" id="KW-0676">Redox-active center</keyword>
<evidence type="ECO:0000256" key="11">
    <source>
        <dbReference type="ARBA" id="ARBA00023284"/>
    </source>
</evidence>
<feature type="active site" description="Proton acceptor" evidence="13">
    <location>
        <position position="435"/>
    </location>
</feature>
<reference evidence="19 20" key="1">
    <citation type="submission" date="2019-09" db="EMBL/GenBank/DDBJ databases">
        <title>Serinicoccus pratensis sp. nov., isolated from meadow soil.</title>
        <authorList>
            <person name="Zhang W."/>
        </authorList>
    </citation>
    <scope>NUCLEOTIDE SEQUENCE [LARGE SCALE GENOMIC DNA]</scope>
    <source>
        <strain evidence="19 20">W204</strain>
    </source>
</reference>
<comment type="subcellular location">
    <subcellularLocation>
        <location evidence="1">Cytoplasm</location>
    </subcellularLocation>
</comment>
<dbReference type="PRINTS" id="PR00368">
    <property type="entry name" value="FADPNR"/>
</dbReference>
<evidence type="ECO:0000256" key="15">
    <source>
        <dbReference type="PIRSR" id="PIRSR000350-4"/>
    </source>
</evidence>
<dbReference type="InterPro" id="IPR001100">
    <property type="entry name" value="Pyr_nuc-diS_OxRdtase"/>
</dbReference>
<evidence type="ECO:0000256" key="3">
    <source>
        <dbReference type="ARBA" id="ARBA00012608"/>
    </source>
</evidence>
<dbReference type="Pfam" id="PF07992">
    <property type="entry name" value="Pyr_redox_2"/>
    <property type="match status" value="1"/>
</dbReference>
<feature type="domain" description="FAD/NAD(P)-binding" evidence="18">
    <location>
        <begin position="6"/>
        <end position="317"/>
    </location>
</feature>
<evidence type="ECO:0000256" key="1">
    <source>
        <dbReference type="ARBA" id="ARBA00004496"/>
    </source>
</evidence>
<keyword evidence="7 14" id="KW-0274">FAD</keyword>
<dbReference type="GO" id="GO:0050660">
    <property type="term" value="F:flavin adenine dinucleotide binding"/>
    <property type="evidence" value="ECO:0007669"/>
    <property type="project" value="InterPro"/>
</dbReference>
<feature type="binding site" evidence="14">
    <location>
        <position position="302"/>
    </location>
    <ligand>
        <name>FAD</name>
        <dbReference type="ChEBI" id="CHEBI:57692"/>
    </ligand>
</feature>
<evidence type="ECO:0000256" key="10">
    <source>
        <dbReference type="ARBA" id="ARBA00023157"/>
    </source>
</evidence>
<dbReference type="PANTHER" id="PTHR22912:SF217">
    <property type="entry name" value="DIHYDROLIPOYL DEHYDROGENASE"/>
    <property type="match status" value="1"/>
</dbReference>
<evidence type="ECO:0000256" key="9">
    <source>
        <dbReference type="ARBA" id="ARBA00023027"/>
    </source>
</evidence>
<evidence type="ECO:0000259" key="18">
    <source>
        <dbReference type="Pfam" id="PF07992"/>
    </source>
</evidence>
<dbReference type="PROSITE" id="PS00076">
    <property type="entry name" value="PYRIDINE_REDOX_1"/>
    <property type="match status" value="1"/>
</dbReference>
<dbReference type="Gene3D" id="3.50.50.60">
    <property type="entry name" value="FAD/NAD(P)-binding domain"/>
    <property type="match status" value="2"/>
</dbReference>
<feature type="binding site" evidence="14">
    <location>
        <position position="116"/>
    </location>
    <ligand>
        <name>FAD</name>
        <dbReference type="ChEBI" id="CHEBI:57692"/>
    </ligand>
</feature>
<dbReference type="Gene3D" id="3.30.390.30">
    <property type="match status" value="1"/>
</dbReference>
<dbReference type="InterPro" id="IPR050151">
    <property type="entry name" value="Class-I_Pyr_Nuc-Dis_Oxidored"/>
</dbReference>
<comment type="catalytic activity">
    <reaction evidence="12 16">
        <text>N(6)-[(R)-dihydrolipoyl]-L-lysyl-[protein] + NAD(+) = N(6)-[(R)-lipoyl]-L-lysyl-[protein] + NADH + H(+)</text>
        <dbReference type="Rhea" id="RHEA:15045"/>
        <dbReference type="Rhea" id="RHEA-COMP:10474"/>
        <dbReference type="Rhea" id="RHEA-COMP:10475"/>
        <dbReference type="ChEBI" id="CHEBI:15378"/>
        <dbReference type="ChEBI" id="CHEBI:57540"/>
        <dbReference type="ChEBI" id="CHEBI:57945"/>
        <dbReference type="ChEBI" id="CHEBI:83099"/>
        <dbReference type="ChEBI" id="CHEBI:83100"/>
        <dbReference type="EC" id="1.8.1.4"/>
    </reaction>
</comment>
<dbReference type="InterPro" id="IPR004099">
    <property type="entry name" value="Pyr_nucl-diS_OxRdtase_dimer"/>
</dbReference>
<dbReference type="RefSeq" id="WP_158060612.1">
    <property type="nucleotide sequence ID" value="NZ_CP044427.1"/>
</dbReference>
<evidence type="ECO:0000256" key="5">
    <source>
        <dbReference type="ARBA" id="ARBA00022490"/>
    </source>
</evidence>
<dbReference type="AlphaFoldDB" id="A0A5J6V4K0"/>
<dbReference type="InterPro" id="IPR016156">
    <property type="entry name" value="FAD/NAD-linked_Rdtase_dimer_sf"/>
</dbReference>
<name>A0A5J6V4K0_9MICO</name>
<dbReference type="InterPro" id="IPR036188">
    <property type="entry name" value="FAD/NAD-bd_sf"/>
</dbReference>
<dbReference type="PRINTS" id="PR00411">
    <property type="entry name" value="PNDRDTASEI"/>
</dbReference>
<organism evidence="19 20">
    <name type="scientific">Ornithinimicrobium pratense</name>
    <dbReference type="NCBI Taxonomy" id="2593973"/>
    <lineage>
        <taxon>Bacteria</taxon>
        <taxon>Bacillati</taxon>
        <taxon>Actinomycetota</taxon>
        <taxon>Actinomycetes</taxon>
        <taxon>Micrococcales</taxon>
        <taxon>Ornithinimicrobiaceae</taxon>
        <taxon>Ornithinimicrobium</taxon>
    </lineage>
</organism>
<feature type="binding site" evidence="14">
    <location>
        <begin position="175"/>
        <end position="182"/>
    </location>
    <ligand>
        <name>NAD(+)</name>
        <dbReference type="ChEBI" id="CHEBI:57540"/>
    </ligand>
</feature>
<dbReference type="InterPro" id="IPR012999">
    <property type="entry name" value="Pyr_OxRdtase_I_AS"/>
</dbReference>
<proteinExistence type="inferred from homology"/>
<gene>
    <name evidence="19" type="primary">lpdA</name>
    <name evidence="19" type="ORF">FY030_05385</name>
</gene>
<feature type="binding site" evidence="14">
    <location>
        <begin position="140"/>
        <end position="142"/>
    </location>
    <ligand>
        <name>FAD</name>
        <dbReference type="ChEBI" id="CHEBI:57692"/>
    </ligand>
</feature>
<dbReference type="SUPFAM" id="SSF55424">
    <property type="entry name" value="FAD/NAD-linked reductases, dimerisation (C-terminal) domain"/>
    <property type="match status" value="1"/>
</dbReference>
<evidence type="ECO:0000256" key="12">
    <source>
        <dbReference type="ARBA" id="ARBA00049187"/>
    </source>
</evidence>
<dbReference type="EC" id="1.8.1.4" evidence="3 16"/>
<evidence type="ECO:0000256" key="4">
    <source>
        <dbReference type="ARBA" id="ARBA00016961"/>
    </source>
</evidence>
<dbReference type="PIRSF" id="PIRSF000350">
    <property type="entry name" value="Mercury_reductase_MerA"/>
    <property type="match status" value="1"/>
</dbReference>
<keyword evidence="5" id="KW-0963">Cytoplasm</keyword>
<comment type="similarity">
    <text evidence="2 16">Belongs to the class-I pyridine nucleotide-disulfide oxidoreductase family.</text>
</comment>
<dbReference type="EMBL" id="CP044427">
    <property type="protein sequence ID" value="QFG68224.1"/>
    <property type="molecule type" value="Genomic_DNA"/>
</dbReference>
<dbReference type="SUPFAM" id="SSF51905">
    <property type="entry name" value="FAD/NAD(P)-binding domain"/>
    <property type="match status" value="1"/>
</dbReference>
<evidence type="ECO:0000256" key="6">
    <source>
        <dbReference type="ARBA" id="ARBA00022630"/>
    </source>
</evidence>
<evidence type="ECO:0000313" key="20">
    <source>
        <dbReference type="Proteomes" id="UP000326546"/>
    </source>
</evidence>
<keyword evidence="8 16" id="KW-0560">Oxidoreductase</keyword>
<dbReference type="GO" id="GO:0006103">
    <property type="term" value="P:2-oxoglutarate metabolic process"/>
    <property type="evidence" value="ECO:0007669"/>
    <property type="project" value="TreeGrafter"/>
</dbReference>